<protein>
    <submittedName>
        <fullName evidence="1">Uncharacterized protein</fullName>
    </submittedName>
</protein>
<dbReference type="KEGG" id="sbk:SHEWBE_4005"/>
<gene>
    <name evidence="1" type="ORF">SHEWBE_4005</name>
</gene>
<reference evidence="2" key="1">
    <citation type="submission" date="2018-06" db="EMBL/GenBank/DDBJ databases">
        <authorList>
            <person name="Cea G.-C."/>
            <person name="William W."/>
        </authorList>
    </citation>
    <scope>NUCLEOTIDE SEQUENCE [LARGE SCALE GENOMIC DNA]</scope>
    <source>
        <strain evidence="2">DB21MT-2</strain>
    </source>
</reference>
<dbReference type="AlphaFoldDB" id="A0A330M751"/>
<accession>A0A330M751</accession>
<organism evidence="1 2">
    <name type="scientific">Shewanella benthica</name>
    <dbReference type="NCBI Taxonomy" id="43661"/>
    <lineage>
        <taxon>Bacteria</taxon>
        <taxon>Pseudomonadati</taxon>
        <taxon>Pseudomonadota</taxon>
        <taxon>Gammaproteobacteria</taxon>
        <taxon>Alteromonadales</taxon>
        <taxon>Shewanellaceae</taxon>
        <taxon>Shewanella</taxon>
    </lineage>
</organism>
<evidence type="ECO:0000313" key="1">
    <source>
        <dbReference type="EMBL" id="SQH77968.1"/>
    </source>
</evidence>
<sequence length="58" mass="6347">MCFNFYLHGYLSLAAGLYADASANRRKHFPVGSAKTSLFWKLAAASTPGFHKQPISSI</sequence>
<proteinExistence type="predicted"/>
<evidence type="ECO:0000313" key="2">
    <source>
        <dbReference type="Proteomes" id="UP000250123"/>
    </source>
</evidence>
<name>A0A330M751_9GAMM</name>
<dbReference type="EMBL" id="LS483452">
    <property type="protein sequence ID" value="SQH77968.1"/>
    <property type="molecule type" value="Genomic_DNA"/>
</dbReference>
<dbReference type="Proteomes" id="UP000250123">
    <property type="component" value="Chromosome SHEWBE"/>
</dbReference>